<protein>
    <submittedName>
        <fullName evidence="1">Uncharacterized protein</fullName>
    </submittedName>
</protein>
<evidence type="ECO:0000313" key="2">
    <source>
        <dbReference type="Proteomes" id="UP001057402"/>
    </source>
</evidence>
<comment type="caution">
    <text evidence="1">The sequence shown here is derived from an EMBL/GenBank/DDBJ whole genome shotgun (WGS) entry which is preliminary data.</text>
</comment>
<organism evidence="1 2">
    <name type="scientific">Melastoma candidum</name>
    <dbReference type="NCBI Taxonomy" id="119954"/>
    <lineage>
        <taxon>Eukaryota</taxon>
        <taxon>Viridiplantae</taxon>
        <taxon>Streptophyta</taxon>
        <taxon>Embryophyta</taxon>
        <taxon>Tracheophyta</taxon>
        <taxon>Spermatophyta</taxon>
        <taxon>Magnoliopsida</taxon>
        <taxon>eudicotyledons</taxon>
        <taxon>Gunneridae</taxon>
        <taxon>Pentapetalae</taxon>
        <taxon>rosids</taxon>
        <taxon>malvids</taxon>
        <taxon>Myrtales</taxon>
        <taxon>Melastomataceae</taxon>
        <taxon>Melastomatoideae</taxon>
        <taxon>Melastomateae</taxon>
        <taxon>Melastoma</taxon>
    </lineage>
</organism>
<evidence type="ECO:0000313" key="1">
    <source>
        <dbReference type="EMBL" id="KAI4369232.1"/>
    </source>
</evidence>
<proteinExistence type="predicted"/>
<dbReference type="EMBL" id="CM042884">
    <property type="protein sequence ID" value="KAI4369232.1"/>
    <property type="molecule type" value="Genomic_DNA"/>
</dbReference>
<accession>A0ACB9QZR6</accession>
<name>A0ACB9QZR6_9MYRT</name>
<keyword evidence="2" id="KW-1185">Reference proteome</keyword>
<dbReference type="Proteomes" id="UP001057402">
    <property type="component" value="Chromosome 5"/>
</dbReference>
<gene>
    <name evidence="1" type="ORF">MLD38_017700</name>
</gene>
<reference evidence="2" key="1">
    <citation type="journal article" date="2023" name="Front. Plant Sci.">
        <title>Chromosomal-level genome assembly of Melastoma candidum provides insights into trichome evolution.</title>
        <authorList>
            <person name="Zhong Y."/>
            <person name="Wu W."/>
            <person name="Sun C."/>
            <person name="Zou P."/>
            <person name="Liu Y."/>
            <person name="Dai S."/>
            <person name="Zhou R."/>
        </authorList>
    </citation>
    <scope>NUCLEOTIDE SEQUENCE [LARGE SCALE GENOMIC DNA]</scope>
</reference>
<sequence length="232" mass="25800">MCVVGPLQLSYAVQMRLSCVPSVMLRFTLLSWQASTRGSSSTLICQDRALLCKHCDKPIHSGNSLASNHRRFLATGIKVALGSNPAPTTEKEDEPLSQRSPPQTLTKRSQQRQPQQQQLSNFTSPWGADDLLPLPDFEYSEKEQLEYGRGELDWFDDMSLFPNEEVSSGEAAAEVPQQPISPPGISVSSRTSKPSMPSKKQRTGFVPNMPYKKQKTAFLHDVDEFFTVPDLG</sequence>